<feature type="transmembrane region" description="Helical" evidence="1">
    <location>
        <begin position="26"/>
        <end position="58"/>
    </location>
</feature>
<keyword evidence="3" id="KW-1185">Reference proteome</keyword>
<sequence length="76" mass="8666">LLLASSVVKSVIALTLLKMLLFKKTLILWLPTILVDIISLLIRVKAFAFMVGTMTLAWKMWMEGLILRLSNYDLKT</sequence>
<keyword evidence="1" id="KW-0472">Membrane</keyword>
<evidence type="ECO:0000313" key="3">
    <source>
        <dbReference type="Proteomes" id="UP000717696"/>
    </source>
</evidence>
<protein>
    <submittedName>
        <fullName evidence="2">Uncharacterized protein</fullName>
    </submittedName>
</protein>
<reference evidence="2" key="1">
    <citation type="journal article" date="2021" name="Nat. Commun.">
        <title>Genetic determinants of endophytism in the Arabidopsis root mycobiome.</title>
        <authorList>
            <person name="Mesny F."/>
            <person name="Miyauchi S."/>
            <person name="Thiergart T."/>
            <person name="Pickel B."/>
            <person name="Atanasova L."/>
            <person name="Karlsson M."/>
            <person name="Huettel B."/>
            <person name="Barry K.W."/>
            <person name="Haridas S."/>
            <person name="Chen C."/>
            <person name="Bauer D."/>
            <person name="Andreopoulos W."/>
            <person name="Pangilinan J."/>
            <person name="LaButti K."/>
            <person name="Riley R."/>
            <person name="Lipzen A."/>
            <person name="Clum A."/>
            <person name="Drula E."/>
            <person name="Henrissat B."/>
            <person name="Kohler A."/>
            <person name="Grigoriev I.V."/>
            <person name="Martin F.M."/>
            <person name="Hacquard S."/>
        </authorList>
    </citation>
    <scope>NUCLEOTIDE SEQUENCE</scope>
    <source>
        <strain evidence="2">MPI-CAGE-AT-0021</strain>
    </source>
</reference>
<evidence type="ECO:0000256" key="1">
    <source>
        <dbReference type="SAM" id="Phobius"/>
    </source>
</evidence>
<accession>A0A9P9D5P9</accession>
<evidence type="ECO:0000313" key="2">
    <source>
        <dbReference type="EMBL" id="KAH7113166.1"/>
    </source>
</evidence>
<proteinExistence type="predicted"/>
<organism evidence="2 3">
    <name type="scientific">Dactylonectria estremocensis</name>
    <dbReference type="NCBI Taxonomy" id="1079267"/>
    <lineage>
        <taxon>Eukaryota</taxon>
        <taxon>Fungi</taxon>
        <taxon>Dikarya</taxon>
        <taxon>Ascomycota</taxon>
        <taxon>Pezizomycotina</taxon>
        <taxon>Sordariomycetes</taxon>
        <taxon>Hypocreomycetidae</taxon>
        <taxon>Hypocreales</taxon>
        <taxon>Nectriaceae</taxon>
        <taxon>Dactylonectria</taxon>
    </lineage>
</organism>
<feature type="non-terminal residue" evidence="2">
    <location>
        <position position="76"/>
    </location>
</feature>
<name>A0A9P9D5P9_9HYPO</name>
<dbReference type="EMBL" id="JAGMUU010000047">
    <property type="protein sequence ID" value="KAH7113166.1"/>
    <property type="molecule type" value="Genomic_DNA"/>
</dbReference>
<keyword evidence="1" id="KW-0812">Transmembrane</keyword>
<dbReference type="AlphaFoldDB" id="A0A9P9D5P9"/>
<dbReference type="Proteomes" id="UP000717696">
    <property type="component" value="Unassembled WGS sequence"/>
</dbReference>
<keyword evidence="1" id="KW-1133">Transmembrane helix</keyword>
<gene>
    <name evidence="2" type="ORF">B0J13DRAFT_574840</name>
</gene>
<comment type="caution">
    <text evidence="2">The sequence shown here is derived from an EMBL/GenBank/DDBJ whole genome shotgun (WGS) entry which is preliminary data.</text>
</comment>